<dbReference type="PANTHER" id="PTHR33755:SF9">
    <property type="entry name" value="TOXIN PARE1"/>
    <property type="match status" value="1"/>
</dbReference>
<gene>
    <name evidence="4" type="ORF">BXY39_3683</name>
</gene>
<dbReference type="PANTHER" id="PTHR33755">
    <property type="entry name" value="TOXIN PARE1-RELATED"/>
    <property type="match status" value="1"/>
</dbReference>
<sequence>MSYKLTRKAEDDIIDIYLQGHTLFGENQAERYHRGMEEAFRFLSDEPRAARERTEINPPVRVHPYGSHIIIYMIDPADDILILRVRHSREDWHNSPL</sequence>
<dbReference type="Gene3D" id="3.30.2310.20">
    <property type="entry name" value="RelE-like"/>
    <property type="match status" value="1"/>
</dbReference>
<organism evidence="4 5">
    <name type="scientific">Eilatimonas milleporae</name>
    <dbReference type="NCBI Taxonomy" id="911205"/>
    <lineage>
        <taxon>Bacteria</taxon>
        <taxon>Pseudomonadati</taxon>
        <taxon>Pseudomonadota</taxon>
        <taxon>Alphaproteobacteria</taxon>
        <taxon>Kordiimonadales</taxon>
        <taxon>Kordiimonadaceae</taxon>
        <taxon>Eilatimonas</taxon>
    </lineage>
</organism>
<accession>A0A3M0C3V1</accession>
<comment type="similarity">
    <text evidence="1 3">Belongs to the RelE toxin family.</text>
</comment>
<dbReference type="OrthoDB" id="7173315at2"/>
<name>A0A3M0C3V1_9PROT</name>
<dbReference type="Pfam" id="PF05016">
    <property type="entry name" value="ParE_toxin"/>
    <property type="match status" value="1"/>
</dbReference>
<evidence type="ECO:0000256" key="3">
    <source>
        <dbReference type="PIRNR" id="PIRNR029218"/>
    </source>
</evidence>
<dbReference type="InterPro" id="IPR051803">
    <property type="entry name" value="TA_system_RelE-like_toxin"/>
</dbReference>
<reference evidence="4 5" key="1">
    <citation type="submission" date="2018-10" db="EMBL/GenBank/DDBJ databases">
        <title>Genomic Encyclopedia of Archaeal and Bacterial Type Strains, Phase II (KMG-II): from individual species to whole genera.</title>
        <authorList>
            <person name="Goeker M."/>
        </authorList>
    </citation>
    <scope>NUCLEOTIDE SEQUENCE [LARGE SCALE GENOMIC DNA]</scope>
    <source>
        <strain evidence="4 5">DSM 25217</strain>
    </source>
</reference>
<dbReference type="Proteomes" id="UP000271227">
    <property type="component" value="Unassembled WGS sequence"/>
</dbReference>
<protein>
    <recommendedName>
        <fullName evidence="3">Toxin</fullName>
    </recommendedName>
</protein>
<dbReference type="EMBL" id="REFR01000016">
    <property type="protein sequence ID" value="RMB01496.1"/>
    <property type="molecule type" value="Genomic_DNA"/>
</dbReference>
<dbReference type="PIRSF" id="PIRSF029218">
    <property type="entry name" value="ParE"/>
    <property type="match status" value="1"/>
</dbReference>
<evidence type="ECO:0000256" key="1">
    <source>
        <dbReference type="ARBA" id="ARBA00006226"/>
    </source>
</evidence>
<evidence type="ECO:0000313" key="5">
    <source>
        <dbReference type="Proteomes" id="UP000271227"/>
    </source>
</evidence>
<dbReference type="AlphaFoldDB" id="A0A3M0C3V1"/>
<evidence type="ECO:0000313" key="4">
    <source>
        <dbReference type="EMBL" id="RMB01496.1"/>
    </source>
</evidence>
<keyword evidence="5" id="KW-1185">Reference proteome</keyword>
<evidence type="ECO:0000256" key="2">
    <source>
        <dbReference type="ARBA" id="ARBA00022649"/>
    </source>
</evidence>
<dbReference type="InterPro" id="IPR028344">
    <property type="entry name" value="ParE1/4"/>
</dbReference>
<dbReference type="InterPro" id="IPR035093">
    <property type="entry name" value="RelE/ParE_toxin_dom_sf"/>
</dbReference>
<keyword evidence="2" id="KW-1277">Toxin-antitoxin system</keyword>
<proteinExistence type="inferred from homology"/>
<dbReference type="InterPro" id="IPR007712">
    <property type="entry name" value="RelE/ParE_toxin"/>
</dbReference>
<comment type="caution">
    <text evidence="4">The sequence shown here is derived from an EMBL/GenBank/DDBJ whole genome shotgun (WGS) entry which is preliminary data.</text>
</comment>
<dbReference type="InParanoid" id="A0A3M0C3V1"/>
<dbReference type="RefSeq" id="WP_121940317.1">
    <property type="nucleotide sequence ID" value="NZ_REFR01000016.1"/>
</dbReference>